<dbReference type="KEGG" id="kim:G3T16_19740"/>
<dbReference type="InterPro" id="IPR036591">
    <property type="entry name" value="YggU-like_sf"/>
</dbReference>
<evidence type="ECO:0000256" key="2">
    <source>
        <dbReference type="HAMAP-Rule" id="MF_00634"/>
    </source>
</evidence>
<reference evidence="3 4" key="1">
    <citation type="submission" date="2020-02" db="EMBL/GenBank/DDBJ databases">
        <title>Genome sequencing for Kineobactrum sp. M2.</title>
        <authorList>
            <person name="Park S.-J."/>
        </authorList>
    </citation>
    <scope>NUCLEOTIDE SEQUENCE [LARGE SCALE GENOMIC DNA]</scope>
    <source>
        <strain evidence="3 4">M2</strain>
    </source>
</reference>
<accession>A0A6C0U5S5</accession>
<dbReference type="Proteomes" id="UP000477680">
    <property type="component" value="Chromosome"/>
</dbReference>
<evidence type="ECO:0000256" key="1">
    <source>
        <dbReference type="ARBA" id="ARBA00010364"/>
    </source>
</evidence>
<dbReference type="PANTHER" id="PTHR13420">
    <property type="entry name" value="UPF0235 PROTEIN C15ORF40"/>
    <property type="match status" value="1"/>
</dbReference>
<dbReference type="HAMAP" id="MF_00634">
    <property type="entry name" value="UPF0235"/>
    <property type="match status" value="1"/>
</dbReference>
<dbReference type="NCBIfam" id="TIGR00251">
    <property type="entry name" value="DUF167 family protein"/>
    <property type="match status" value="1"/>
</dbReference>
<dbReference type="EMBL" id="CP048711">
    <property type="protein sequence ID" value="QIB67298.1"/>
    <property type="molecule type" value="Genomic_DNA"/>
</dbReference>
<dbReference type="Pfam" id="PF02594">
    <property type="entry name" value="DUF167"/>
    <property type="match status" value="1"/>
</dbReference>
<evidence type="ECO:0000313" key="3">
    <source>
        <dbReference type="EMBL" id="QIB67298.1"/>
    </source>
</evidence>
<dbReference type="InterPro" id="IPR003746">
    <property type="entry name" value="DUF167"/>
</dbReference>
<gene>
    <name evidence="3" type="ORF">G3T16_19740</name>
</gene>
<sequence>MSCRLTVKVVPGASRNKVVGMLGEALKIRVQAPPEKGKANAAVLKLVAQFLDLPAKQLSICAGHTSATKVVEIQGISEEELAGKLAELAT</sequence>
<keyword evidence="4" id="KW-1185">Reference proteome</keyword>
<dbReference type="Gene3D" id="3.30.1200.10">
    <property type="entry name" value="YggU-like"/>
    <property type="match status" value="1"/>
</dbReference>
<name>A0A6C0U5S5_9GAMM</name>
<protein>
    <recommendedName>
        <fullName evidence="2">UPF0235 protein G3T16_19740</fullName>
    </recommendedName>
</protein>
<proteinExistence type="inferred from homology"/>
<organism evidence="3 4">
    <name type="scientific">Kineobactrum salinum</name>
    <dbReference type="NCBI Taxonomy" id="2708301"/>
    <lineage>
        <taxon>Bacteria</taxon>
        <taxon>Pseudomonadati</taxon>
        <taxon>Pseudomonadota</taxon>
        <taxon>Gammaproteobacteria</taxon>
        <taxon>Cellvibrionales</taxon>
        <taxon>Halieaceae</taxon>
        <taxon>Kineobactrum</taxon>
    </lineage>
</organism>
<dbReference type="GO" id="GO:0005737">
    <property type="term" value="C:cytoplasm"/>
    <property type="evidence" value="ECO:0007669"/>
    <property type="project" value="TreeGrafter"/>
</dbReference>
<dbReference type="RefSeq" id="WP_163496725.1">
    <property type="nucleotide sequence ID" value="NZ_CP048711.1"/>
</dbReference>
<dbReference type="AlphaFoldDB" id="A0A6C0U5S5"/>
<dbReference type="SUPFAM" id="SSF69786">
    <property type="entry name" value="YggU-like"/>
    <property type="match status" value="1"/>
</dbReference>
<dbReference type="PANTHER" id="PTHR13420:SF7">
    <property type="entry name" value="UPF0235 PROTEIN C15ORF40"/>
    <property type="match status" value="1"/>
</dbReference>
<evidence type="ECO:0000313" key="4">
    <source>
        <dbReference type="Proteomes" id="UP000477680"/>
    </source>
</evidence>
<comment type="similarity">
    <text evidence="1 2">Belongs to the UPF0235 family.</text>
</comment>
<dbReference type="SMART" id="SM01152">
    <property type="entry name" value="DUF167"/>
    <property type="match status" value="1"/>
</dbReference>